<gene>
    <name evidence="2" type="ORF">NC998_07450</name>
</gene>
<dbReference type="Gene3D" id="3.60.21.10">
    <property type="match status" value="1"/>
</dbReference>
<keyword evidence="3" id="KW-1185">Reference proteome</keyword>
<evidence type="ECO:0000313" key="2">
    <source>
        <dbReference type="EMBL" id="MEP0816929.1"/>
    </source>
</evidence>
<dbReference type="InterPro" id="IPR027629">
    <property type="entry name" value="DevT-like"/>
</dbReference>
<dbReference type="PANTHER" id="PTHR35769">
    <property type="entry name" value="CALCINEURIN-LIKE METALLO-PHOSPHOESTERASE SUPERFAMILY PROTEIN"/>
    <property type="match status" value="1"/>
</dbReference>
<dbReference type="InterPro" id="IPR004843">
    <property type="entry name" value="Calcineurin-like_PHP"/>
</dbReference>
<evidence type="ECO:0000313" key="3">
    <source>
        <dbReference type="Proteomes" id="UP001464891"/>
    </source>
</evidence>
<dbReference type="PANTHER" id="PTHR35769:SF2">
    <property type="entry name" value="CALCINEURIN-LIKE METALLO-PHOSPHOESTERASE SUPERFAMILY PROTEIN"/>
    <property type="match status" value="1"/>
</dbReference>
<sequence>MSSQSDRNQTIKIAVIGDVHDAWEAEDGQALKHLGVDLALFVGDFGNESVEVVRAIAAVDLPKAAIMGNHDAWYSASDWGRKKCPYDRTKEDWVQDQLDLLGETHVGYSKLDFPAFNLTVVGSRPFSWGGSSWKNEQFYRDRYGVNDFQESTAKILEAVHSAAYETVIFLGHCGPTGLGDRPEDPCGRDWMPIGGDYGDPDFAAAIAQTHLLGKAVPLVTFGHMHHNLRHTKERLRTSVYEDVKGTIYLNAANVPRIKQVEGARLRNFSLVSLQAGVVEQASLVWVNQDFEVVSEQLMYRKTNAVAEAV</sequence>
<comment type="caution">
    <text evidence="2">The sequence shown here is derived from an EMBL/GenBank/DDBJ whole genome shotgun (WGS) entry which is preliminary data.</text>
</comment>
<dbReference type="NCBIfam" id="TIGR04168">
    <property type="entry name" value="TIGR04168 family protein"/>
    <property type="match status" value="1"/>
</dbReference>
<accession>A0ABV0J567</accession>
<dbReference type="EMBL" id="JAMPKM010000003">
    <property type="protein sequence ID" value="MEP0816929.1"/>
    <property type="molecule type" value="Genomic_DNA"/>
</dbReference>
<dbReference type="Pfam" id="PF00149">
    <property type="entry name" value="Metallophos"/>
    <property type="match status" value="1"/>
</dbReference>
<dbReference type="InterPro" id="IPR029052">
    <property type="entry name" value="Metallo-depent_PP-like"/>
</dbReference>
<evidence type="ECO:0000259" key="1">
    <source>
        <dbReference type="Pfam" id="PF00149"/>
    </source>
</evidence>
<reference evidence="2 3" key="1">
    <citation type="submission" date="2022-04" db="EMBL/GenBank/DDBJ databases">
        <title>Positive selection, recombination, and allopatry shape intraspecific diversity of widespread and dominant cyanobacteria.</title>
        <authorList>
            <person name="Wei J."/>
            <person name="Shu W."/>
            <person name="Hu C."/>
        </authorList>
    </citation>
    <scope>NUCLEOTIDE SEQUENCE [LARGE SCALE GENOMIC DNA]</scope>
    <source>
        <strain evidence="2 3">GB2-A4</strain>
    </source>
</reference>
<name>A0ABV0J567_9CYAN</name>
<proteinExistence type="predicted"/>
<dbReference type="CDD" id="cd07397">
    <property type="entry name" value="MPP_NostocDevT-like"/>
    <property type="match status" value="1"/>
</dbReference>
<dbReference type="RefSeq" id="WP_190439215.1">
    <property type="nucleotide sequence ID" value="NZ_JAMPKM010000003.1"/>
</dbReference>
<dbReference type="SUPFAM" id="SSF56300">
    <property type="entry name" value="Metallo-dependent phosphatases"/>
    <property type="match status" value="1"/>
</dbReference>
<protein>
    <submittedName>
        <fullName evidence="2">TIGR04168 family protein</fullName>
    </submittedName>
</protein>
<feature type="domain" description="Calcineurin-like phosphoesterase" evidence="1">
    <location>
        <begin position="11"/>
        <end position="226"/>
    </location>
</feature>
<dbReference type="Proteomes" id="UP001464891">
    <property type="component" value="Unassembled WGS sequence"/>
</dbReference>
<organism evidence="2 3">
    <name type="scientific">Trichocoleus desertorum GB2-A4</name>
    <dbReference type="NCBI Taxonomy" id="2933944"/>
    <lineage>
        <taxon>Bacteria</taxon>
        <taxon>Bacillati</taxon>
        <taxon>Cyanobacteriota</taxon>
        <taxon>Cyanophyceae</taxon>
        <taxon>Leptolyngbyales</taxon>
        <taxon>Trichocoleusaceae</taxon>
        <taxon>Trichocoleus</taxon>
    </lineage>
</organism>